<organism evidence="1 2">
    <name type="scientific">Nocardioides gansuensis</name>
    <dbReference type="NCBI Taxonomy" id="2138300"/>
    <lineage>
        <taxon>Bacteria</taxon>
        <taxon>Bacillati</taxon>
        <taxon>Actinomycetota</taxon>
        <taxon>Actinomycetes</taxon>
        <taxon>Propionibacteriales</taxon>
        <taxon>Nocardioidaceae</taxon>
        <taxon>Nocardioides</taxon>
    </lineage>
</organism>
<evidence type="ECO:0008006" key="3">
    <source>
        <dbReference type="Google" id="ProtNLM"/>
    </source>
</evidence>
<protein>
    <recommendedName>
        <fullName evidence="3">Sulfotransferase family protein</fullName>
    </recommendedName>
</protein>
<dbReference type="Proteomes" id="UP000246018">
    <property type="component" value="Unassembled WGS sequence"/>
</dbReference>
<proteinExistence type="predicted"/>
<evidence type="ECO:0000313" key="1">
    <source>
        <dbReference type="EMBL" id="PVG83127.1"/>
    </source>
</evidence>
<accession>A0A2T8FBP0</accession>
<keyword evidence="2" id="KW-1185">Reference proteome</keyword>
<dbReference type="SUPFAM" id="SSF52540">
    <property type="entry name" value="P-loop containing nucleoside triphosphate hydrolases"/>
    <property type="match status" value="1"/>
</dbReference>
<comment type="caution">
    <text evidence="1">The sequence shown here is derived from an EMBL/GenBank/DDBJ whole genome shotgun (WGS) entry which is preliminary data.</text>
</comment>
<name>A0A2T8FBP0_9ACTN</name>
<sequence>MTAMSRRLVLHVGAMKSGTSYIQSRLFANKRRLAERGILVPGMNWLSQVMAARDVLGDGQRQWAKMAGKVHAHDGTSVISMEYLGPVRPVVVERVRATYADLDEVTVVVTARDLNRSIPAMWQETVQNGRTWTFAEYVEGIESWRPGHRGEGESPSEAGRTFWRQQNIVRFARTWGEAFGRDRLVLVTVPPPGAPRDLLWERFCSVLGTDPAGLDPARMGNESIGAASTLVIRRLNELLDEAGLPFPEGTDLRKGMLAKQLLAARKSAEPATGLPVQPWVRDHATHMVASLQDLGVRLVGSWDDLTPVDVPGIDPAHVDPSDVAEAAIAGLAGLLEGQIRAAAESEAGDDEEHTG</sequence>
<dbReference type="InterPro" id="IPR027417">
    <property type="entry name" value="P-loop_NTPase"/>
</dbReference>
<gene>
    <name evidence="1" type="ORF">DDE18_07310</name>
</gene>
<reference evidence="1 2" key="1">
    <citation type="submission" date="2018-04" db="EMBL/GenBank/DDBJ databases">
        <title>Genome of Nocardioides gansuensis WSJ-1.</title>
        <authorList>
            <person name="Wu S."/>
            <person name="Wang G."/>
        </authorList>
    </citation>
    <scope>NUCLEOTIDE SEQUENCE [LARGE SCALE GENOMIC DNA]</scope>
    <source>
        <strain evidence="1 2">WSJ-1</strain>
    </source>
</reference>
<evidence type="ECO:0000313" key="2">
    <source>
        <dbReference type="Proteomes" id="UP000246018"/>
    </source>
</evidence>
<dbReference type="AlphaFoldDB" id="A0A2T8FBP0"/>
<dbReference type="EMBL" id="QDGZ01000003">
    <property type="protein sequence ID" value="PVG83127.1"/>
    <property type="molecule type" value="Genomic_DNA"/>
</dbReference>